<dbReference type="EMBL" id="VLKZ01000003">
    <property type="protein sequence ID" value="TWI57890.1"/>
    <property type="molecule type" value="Genomic_DNA"/>
</dbReference>
<dbReference type="InterPro" id="IPR006837">
    <property type="entry name" value="Divergent_DAC"/>
</dbReference>
<dbReference type="Gene3D" id="3.20.20.370">
    <property type="entry name" value="Glycoside hydrolase/deacetylase"/>
    <property type="match status" value="1"/>
</dbReference>
<protein>
    <recommendedName>
        <fullName evidence="4">Divergent polysaccharide deacetylase</fullName>
    </recommendedName>
</protein>
<dbReference type="OrthoDB" id="9784811at2"/>
<keyword evidence="3" id="KW-1185">Reference proteome</keyword>
<evidence type="ECO:0000256" key="1">
    <source>
        <dbReference type="SAM" id="SignalP"/>
    </source>
</evidence>
<dbReference type="InterPro" id="IPR011330">
    <property type="entry name" value="Glyco_hydro/deAcase_b/a-brl"/>
</dbReference>
<proteinExistence type="predicted"/>
<dbReference type="GO" id="GO:0005975">
    <property type="term" value="P:carbohydrate metabolic process"/>
    <property type="evidence" value="ECO:0007669"/>
    <property type="project" value="InterPro"/>
</dbReference>
<sequence length="274" mass="30625">MNDFLRKTTFLLLLIFSTSLPTYVNADTPNQVSIIIDDFGGEVKGVDSFLSGQIPITVAIMPFQEFSTEQAQRAHQAGLEVMIHMPMEPKKGKASWLGPKGITSGLSDEEIKNRVIQAIKDVPHAKGFNNHMGSKIVENERIMRIILEVVKEHDLYVIDSGTSPKSVMSKVANELDIPHAARHIFLDDTMSSRQHVNKQMNSLLKIAEKKKKAIGIGHVGVKGLETFAGISDALPQFEQKNIEIVPTSHLLDSEIDTDFEHFWEPTIEKRKDQS</sequence>
<dbReference type="Pfam" id="PF04748">
    <property type="entry name" value="Polysacc_deac_2"/>
    <property type="match status" value="1"/>
</dbReference>
<gene>
    <name evidence="2" type="ORF">IQ10_01219</name>
</gene>
<organism evidence="2 3">
    <name type="scientific">Halalkalibacter nanhaiisediminis</name>
    <dbReference type="NCBI Taxonomy" id="688079"/>
    <lineage>
        <taxon>Bacteria</taxon>
        <taxon>Bacillati</taxon>
        <taxon>Bacillota</taxon>
        <taxon>Bacilli</taxon>
        <taxon>Bacillales</taxon>
        <taxon>Bacillaceae</taxon>
        <taxon>Halalkalibacter</taxon>
    </lineage>
</organism>
<feature type="signal peptide" evidence="1">
    <location>
        <begin position="1"/>
        <end position="26"/>
    </location>
</feature>
<dbReference type="Proteomes" id="UP000315711">
    <property type="component" value="Unassembled WGS sequence"/>
</dbReference>
<dbReference type="RefSeq" id="WP_144449576.1">
    <property type="nucleotide sequence ID" value="NZ_VLKZ01000003.1"/>
</dbReference>
<comment type="caution">
    <text evidence="2">The sequence shown here is derived from an EMBL/GenBank/DDBJ whole genome shotgun (WGS) entry which is preliminary data.</text>
</comment>
<evidence type="ECO:0000313" key="3">
    <source>
        <dbReference type="Proteomes" id="UP000315711"/>
    </source>
</evidence>
<reference evidence="2 3" key="1">
    <citation type="journal article" date="2015" name="Stand. Genomic Sci.">
        <title>Genomic Encyclopedia of Bacterial and Archaeal Type Strains, Phase III: the genomes of soil and plant-associated and newly described type strains.</title>
        <authorList>
            <person name="Whitman W.B."/>
            <person name="Woyke T."/>
            <person name="Klenk H.P."/>
            <person name="Zhou Y."/>
            <person name="Lilburn T.G."/>
            <person name="Beck B.J."/>
            <person name="De Vos P."/>
            <person name="Vandamme P."/>
            <person name="Eisen J.A."/>
            <person name="Garrity G."/>
            <person name="Hugenholtz P."/>
            <person name="Kyrpides N.C."/>
        </authorList>
    </citation>
    <scope>NUCLEOTIDE SEQUENCE [LARGE SCALE GENOMIC DNA]</scope>
    <source>
        <strain evidence="2 3">CGMCC 1.10116</strain>
    </source>
</reference>
<accession>A0A562QNW6</accession>
<keyword evidence="1" id="KW-0732">Signal</keyword>
<name>A0A562QNW6_9BACI</name>
<dbReference type="AlphaFoldDB" id="A0A562QNW6"/>
<dbReference type="CDD" id="cd10936">
    <property type="entry name" value="CE4_DAC2"/>
    <property type="match status" value="1"/>
</dbReference>
<dbReference type="SUPFAM" id="SSF88713">
    <property type="entry name" value="Glycoside hydrolase/deacetylase"/>
    <property type="match status" value="1"/>
</dbReference>
<feature type="chain" id="PRO_5021981913" description="Divergent polysaccharide deacetylase" evidence="1">
    <location>
        <begin position="27"/>
        <end position="274"/>
    </location>
</feature>
<dbReference type="PANTHER" id="PTHR30105">
    <property type="entry name" value="UNCHARACTERIZED YIBQ-RELATED"/>
    <property type="match status" value="1"/>
</dbReference>
<evidence type="ECO:0000313" key="2">
    <source>
        <dbReference type="EMBL" id="TWI57890.1"/>
    </source>
</evidence>
<dbReference type="PANTHER" id="PTHR30105:SF2">
    <property type="entry name" value="DIVERGENT POLYSACCHARIDE DEACETYLASE SUPERFAMILY"/>
    <property type="match status" value="1"/>
</dbReference>
<evidence type="ECO:0008006" key="4">
    <source>
        <dbReference type="Google" id="ProtNLM"/>
    </source>
</evidence>